<evidence type="ECO:0000313" key="1">
    <source>
        <dbReference type="EMBL" id="MEZ0474579.1"/>
    </source>
</evidence>
<keyword evidence="2" id="KW-1185">Reference proteome</keyword>
<dbReference type="RefSeq" id="WP_370563901.1">
    <property type="nucleotide sequence ID" value="NZ_JBFWIB010000005.1"/>
</dbReference>
<dbReference type="EMBL" id="JBFWIC010000008">
    <property type="protein sequence ID" value="MEZ0474579.1"/>
    <property type="molecule type" value="Genomic_DNA"/>
</dbReference>
<protein>
    <submittedName>
        <fullName evidence="1">Uncharacterized protein</fullName>
    </submittedName>
</protein>
<accession>A0ABV4HPB2</accession>
<gene>
    <name evidence="1" type="ORF">AB6713_08095</name>
</gene>
<comment type="caution">
    <text evidence="1">The sequence shown here is derived from an EMBL/GenBank/DDBJ whole genome shotgun (WGS) entry which is preliminary data.</text>
</comment>
<name>A0ABV4HPB2_9GAMM</name>
<dbReference type="Proteomes" id="UP001566331">
    <property type="component" value="Unassembled WGS sequence"/>
</dbReference>
<reference evidence="1 2" key="1">
    <citation type="submission" date="2024-07" db="EMBL/GenBank/DDBJ databases">
        <title>Luteimonas salilacus sp. nov., isolated from the shore soil of Salt Lake in Tibet of China.</title>
        <authorList>
            <person name="Zhang X."/>
            <person name="Li A."/>
        </authorList>
    </citation>
    <scope>NUCLEOTIDE SEQUENCE [LARGE SCALE GENOMIC DNA]</scope>
    <source>
        <strain evidence="1 2">B3-2-R+30</strain>
    </source>
</reference>
<evidence type="ECO:0000313" key="2">
    <source>
        <dbReference type="Proteomes" id="UP001566331"/>
    </source>
</evidence>
<organism evidence="1 2">
    <name type="scientific">Luteimonas salinilitoris</name>
    <dbReference type="NCBI Taxonomy" id="3237697"/>
    <lineage>
        <taxon>Bacteria</taxon>
        <taxon>Pseudomonadati</taxon>
        <taxon>Pseudomonadota</taxon>
        <taxon>Gammaproteobacteria</taxon>
        <taxon>Lysobacterales</taxon>
        <taxon>Lysobacteraceae</taxon>
        <taxon>Luteimonas</taxon>
    </lineage>
</organism>
<sequence length="83" mass="8720">MQEPPPDDQFSLLQQLNLEPFFYSRGLRWSSGIRCSSSFLCMLGVAAPVGHGTCAAGATVDGARSMAGTAGNVGAITTMRRPT</sequence>
<proteinExistence type="predicted"/>